<dbReference type="EMBL" id="JAAIUW010000001">
    <property type="protein sequence ID" value="KAF7843558.1"/>
    <property type="molecule type" value="Genomic_DNA"/>
</dbReference>
<dbReference type="GO" id="GO:0016740">
    <property type="term" value="F:transferase activity"/>
    <property type="evidence" value="ECO:0007669"/>
    <property type="project" value="UniProtKB-KW"/>
</dbReference>
<dbReference type="SUPFAM" id="SSF53756">
    <property type="entry name" value="UDP-Glycosyltransferase/glycogen phosphorylase"/>
    <property type="match status" value="1"/>
</dbReference>
<keyword evidence="2" id="KW-1185">Reference proteome</keyword>
<evidence type="ECO:0000313" key="1">
    <source>
        <dbReference type="EMBL" id="KAF7843558.1"/>
    </source>
</evidence>
<keyword evidence="1" id="KW-0808">Transferase</keyword>
<sequence>MKVGMRVETCDGSVKGFVRREGVRKKVRELMMEGEKGEEVRRKVREVAEMAKKAVKEGGSSRRTLENLLVETCKKKKT</sequence>
<dbReference type="Gene3D" id="3.40.50.2000">
    <property type="entry name" value="Glycogen Phosphorylase B"/>
    <property type="match status" value="2"/>
</dbReference>
<evidence type="ECO:0000313" key="2">
    <source>
        <dbReference type="Proteomes" id="UP000634136"/>
    </source>
</evidence>
<reference evidence="1" key="1">
    <citation type="submission" date="2020-09" db="EMBL/GenBank/DDBJ databases">
        <title>Genome-Enabled Discovery of Anthraquinone Biosynthesis in Senna tora.</title>
        <authorList>
            <person name="Kang S.-H."/>
            <person name="Pandey R.P."/>
            <person name="Lee C.-M."/>
            <person name="Sim J.-S."/>
            <person name="Jeong J.-T."/>
            <person name="Choi B.-S."/>
            <person name="Jung M."/>
            <person name="Ginzburg D."/>
            <person name="Zhao K."/>
            <person name="Won S.Y."/>
            <person name="Oh T.-J."/>
            <person name="Yu Y."/>
            <person name="Kim N.-H."/>
            <person name="Lee O.R."/>
            <person name="Lee T.-H."/>
            <person name="Bashyal P."/>
            <person name="Kim T.-S."/>
            <person name="Lee W.-H."/>
            <person name="Kawkins C."/>
            <person name="Kim C.-K."/>
            <person name="Kim J.S."/>
            <person name="Ahn B.O."/>
            <person name="Rhee S.Y."/>
            <person name="Sohng J.K."/>
        </authorList>
    </citation>
    <scope>NUCLEOTIDE SEQUENCE</scope>
    <source>
        <tissue evidence="1">Leaf</tissue>
    </source>
</reference>
<dbReference type="PANTHER" id="PTHR48045:SF34">
    <property type="entry name" value="ISOFLAVONE 7-O-GLUCOSYLTRANSFERASE 1-LIKE"/>
    <property type="match status" value="1"/>
</dbReference>
<dbReference type="PANTHER" id="PTHR48045">
    <property type="entry name" value="UDP-GLYCOSYLTRANSFERASE 72B1"/>
    <property type="match status" value="1"/>
</dbReference>
<protein>
    <submittedName>
        <fullName evidence="1">UDP-glycosyltransferase 90A1-like</fullName>
    </submittedName>
</protein>
<comment type="caution">
    <text evidence="1">The sequence shown here is derived from an EMBL/GenBank/DDBJ whole genome shotgun (WGS) entry which is preliminary data.</text>
</comment>
<dbReference type="Proteomes" id="UP000634136">
    <property type="component" value="Unassembled WGS sequence"/>
</dbReference>
<name>A0A834XFE1_9FABA</name>
<accession>A0A834XFE1</accession>
<gene>
    <name evidence="1" type="ORF">G2W53_000463</name>
</gene>
<dbReference type="AlphaFoldDB" id="A0A834XFE1"/>
<proteinExistence type="predicted"/>
<organism evidence="1 2">
    <name type="scientific">Senna tora</name>
    <dbReference type="NCBI Taxonomy" id="362788"/>
    <lineage>
        <taxon>Eukaryota</taxon>
        <taxon>Viridiplantae</taxon>
        <taxon>Streptophyta</taxon>
        <taxon>Embryophyta</taxon>
        <taxon>Tracheophyta</taxon>
        <taxon>Spermatophyta</taxon>
        <taxon>Magnoliopsida</taxon>
        <taxon>eudicotyledons</taxon>
        <taxon>Gunneridae</taxon>
        <taxon>Pentapetalae</taxon>
        <taxon>rosids</taxon>
        <taxon>fabids</taxon>
        <taxon>Fabales</taxon>
        <taxon>Fabaceae</taxon>
        <taxon>Caesalpinioideae</taxon>
        <taxon>Cassia clade</taxon>
        <taxon>Senna</taxon>
    </lineage>
</organism>